<feature type="chain" id="PRO_5003173941" evidence="1">
    <location>
        <begin position="31"/>
        <end position="539"/>
    </location>
</feature>
<dbReference type="GeneID" id="10535709"/>
<sequence length="539" mass="62059">MFVMRFGPMHHQQVLTLVLVIHLSFQATQCAFSWGNEGKTLQEPLITRVKDNRPSVVEILEDSTPLTADERETIELHISGNPQLQYGGVDKAKASVEELPRSEVNKRKVMESRLTDLKTLRDSLHTLKRNPEAEAFLEYQNPTDYSSSYPWNQRHPLFKLIQQLDNIHQSIEKTHPAIVDPRRALIVIADPNPGEIEALGIQYIEQLTKLLSSTQANYIPVFESHFLNLERLTCETIYFFYKHQLITRPKLGDLLTNQVASNSFVKHILQSFLYDQKNTGDHWAPLDAENILNHWLYFSCGNMFEGLPEIHKNIFKYDLNKAVFEAYQAYPADKKNASLERKMEEIKDLVFSKNPTRPENVLIDPSGDSRTTVVSVETASLIELANAFGPPRQEPRRPSELSHLYQAMEYFSNTQPNSFATAHQTSPTLKTKLYLMSESTQVLRDIQNLQLYLSKKFRPARWLDSIFEQPASTLDFNSFGRLGELDLLANYVRLIDQNYSRQLGVMWTLIEFHQYCQFQPFVKSLKAAKAMLTRIAESS</sequence>
<dbReference type="AlphaFoldDB" id="E3KVH7"/>
<reference key="1">
    <citation type="submission" date="2007-01" db="EMBL/GenBank/DDBJ databases">
        <title>The Genome Sequence of Puccinia graminis f. sp. tritici Strain CRL 75-36-700-3.</title>
        <authorList>
            <consortium name="The Broad Institute Genome Sequencing Platform"/>
            <person name="Birren B."/>
            <person name="Lander E."/>
            <person name="Galagan J."/>
            <person name="Nusbaum C."/>
            <person name="Devon K."/>
            <person name="Cuomo C."/>
            <person name="Jaffe D."/>
            <person name="Butler J."/>
            <person name="Alvarez P."/>
            <person name="Gnerre S."/>
            <person name="Grabherr M."/>
            <person name="Mauceli E."/>
            <person name="Brockman W."/>
            <person name="Young S."/>
            <person name="LaButti K."/>
            <person name="Sykes S."/>
            <person name="DeCaprio D."/>
            <person name="Crawford M."/>
            <person name="Koehrsen M."/>
            <person name="Engels R."/>
            <person name="Montgomery P."/>
            <person name="Pearson M."/>
            <person name="Howarth C."/>
            <person name="Larson L."/>
            <person name="White J."/>
            <person name="Zeng Q."/>
            <person name="Kodira C."/>
            <person name="Yandava C."/>
            <person name="Alvarado L."/>
            <person name="O'Leary S."/>
            <person name="Szabo L."/>
            <person name="Dean R."/>
            <person name="Schein J."/>
        </authorList>
    </citation>
    <scope>NUCLEOTIDE SEQUENCE</scope>
    <source>
        <strain>CRL 75-36-700-3</strain>
    </source>
</reference>
<keyword evidence="1" id="KW-0732">Signal</keyword>
<reference evidence="3" key="2">
    <citation type="journal article" date="2011" name="Proc. Natl. Acad. Sci. U.S.A.">
        <title>Obligate biotrophy features unraveled by the genomic analysis of rust fungi.</title>
        <authorList>
            <person name="Duplessis S."/>
            <person name="Cuomo C.A."/>
            <person name="Lin Y.-C."/>
            <person name="Aerts A."/>
            <person name="Tisserant E."/>
            <person name="Veneault-Fourrey C."/>
            <person name="Joly D.L."/>
            <person name="Hacquard S."/>
            <person name="Amselem J."/>
            <person name="Cantarel B.L."/>
            <person name="Chiu R."/>
            <person name="Coutinho P.M."/>
            <person name="Feau N."/>
            <person name="Field M."/>
            <person name="Frey P."/>
            <person name="Gelhaye E."/>
            <person name="Goldberg J."/>
            <person name="Grabherr M.G."/>
            <person name="Kodira C.D."/>
            <person name="Kohler A."/>
            <person name="Kuees U."/>
            <person name="Lindquist E.A."/>
            <person name="Lucas S.M."/>
            <person name="Mago R."/>
            <person name="Mauceli E."/>
            <person name="Morin E."/>
            <person name="Murat C."/>
            <person name="Pangilinan J.L."/>
            <person name="Park R."/>
            <person name="Pearson M."/>
            <person name="Quesneville H."/>
            <person name="Rouhier N."/>
            <person name="Sakthikumar S."/>
            <person name="Salamov A.A."/>
            <person name="Schmutz J."/>
            <person name="Selles B."/>
            <person name="Shapiro H."/>
            <person name="Tanguay P."/>
            <person name="Tuskan G.A."/>
            <person name="Henrissat B."/>
            <person name="Van de Peer Y."/>
            <person name="Rouze P."/>
            <person name="Ellis J.G."/>
            <person name="Dodds P.N."/>
            <person name="Schein J.E."/>
            <person name="Zhong S."/>
            <person name="Hamelin R.C."/>
            <person name="Grigoriev I.V."/>
            <person name="Szabo L.J."/>
            <person name="Martin F."/>
        </authorList>
    </citation>
    <scope>NUCLEOTIDE SEQUENCE [LARGE SCALE GENOMIC DNA]</scope>
    <source>
        <strain evidence="3">CRL 75-36-700-3 / race SCCL</strain>
    </source>
</reference>
<proteinExistence type="predicted"/>
<dbReference type="InParanoid" id="E3KVH7"/>
<feature type="signal peptide" evidence="1">
    <location>
        <begin position="1"/>
        <end position="30"/>
    </location>
</feature>
<dbReference type="Proteomes" id="UP000008783">
    <property type="component" value="Unassembled WGS sequence"/>
</dbReference>
<accession>E3KVH7</accession>
<evidence type="ECO:0000256" key="1">
    <source>
        <dbReference type="SAM" id="SignalP"/>
    </source>
</evidence>
<evidence type="ECO:0000313" key="2">
    <source>
        <dbReference type="EMBL" id="EFP88317.1"/>
    </source>
</evidence>
<evidence type="ECO:0000313" key="3">
    <source>
        <dbReference type="Proteomes" id="UP000008783"/>
    </source>
</evidence>
<dbReference type="HOGENOM" id="CLU_045723_0_0_1"/>
<dbReference type="RefSeq" id="XP_003332736.1">
    <property type="nucleotide sequence ID" value="XM_003332688.1"/>
</dbReference>
<name>E3KVH7_PUCGT</name>
<gene>
    <name evidence="2" type="ORF">PGTG_14401</name>
</gene>
<dbReference type="VEuPathDB" id="FungiDB:PGTG_14401"/>
<dbReference type="OrthoDB" id="10275789at2759"/>
<protein>
    <submittedName>
        <fullName evidence="2">Uncharacterized protein</fullName>
    </submittedName>
</protein>
<dbReference type="KEGG" id="pgr:PGTG_14401"/>
<keyword evidence="3" id="KW-1185">Reference proteome</keyword>
<organism evidence="2 3">
    <name type="scientific">Puccinia graminis f. sp. tritici (strain CRL 75-36-700-3 / race SCCL)</name>
    <name type="common">Black stem rust fungus</name>
    <dbReference type="NCBI Taxonomy" id="418459"/>
    <lineage>
        <taxon>Eukaryota</taxon>
        <taxon>Fungi</taxon>
        <taxon>Dikarya</taxon>
        <taxon>Basidiomycota</taxon>
        <taxon>Pucciniomycotina</taxon>
        <taxon>Pucciniomycetes</taxon>
        <taxon>Pucciniales</taxon>
        <taxon>Pucciniaceae</taxon>
        <taxon>Puccinia</taxon>
    </lineage>
</organism>
<dbReference type="EMBL" id="DS178313">
    <property type="protein sequence ID" value="EFP88317.1"/>
    <property type="molecule type" value="Genomic_DNA"/>
</dbReference>